<sequence length="263" mass="27646">MVSLIQAILIALVAALTWLDGAWLGEMKFREPIVTGFLVGLILGDVKSGVMIGAQLQLIWMGAVNIGPTAQLDIGTGGTIGAAVAIATGTGAETAILFGLPISVLMQFVNTLLMSAYSGAMLVADRKIDELSLGGVNGVHYLCGIISFLAYFLFTFLLMYFGGDFMGGIVDGLPAWASTGLNGVAAILPALGFALLMSIIMDKSLIPYFVIGFIPMAFIGHDMSMVGIVAIATSIAAIIFMLRNVNQDAVVKQASDVDDEWED</sequence>
<dbReference type="PROSITE" id="PS51106">
    <property type="entry name" value="PTS_EIIC_TYPE_4"/>
    <property type="match status" value="1"/>
</dbReference>
<dbReference type="InterPro" id="IPR050303">
    <property type="entry name" value="GatZ_KbaZ_carbometab"/>
</dbReference>
<evidence type="ECO:0000256" key="7">
    <source>
        <dbReference type="ARBA" id="ARBA00022989"/>
    </source>
</evidence>
<keyword evidence="11" id="KW-1185">Reference proteome</keyword>
<dbReference type="GO" id="GO:0009401">
    <property type="term" value="P:phosphoenolpyruvate-dependent sugar phosphotransferase system"/>
    <property type="evidence" value="ECO:0007669"/>
    <property type="project" value="UniProtKB-KW"/>
</dbReference>
<reference evidence="10 11" key="1">
    <citation type="submission" date="2020-10" db="EMBL/GenBank/DDBJ databases">
        <title>Olsenella immobilis sp.nov., isolated from the mud in a fermentation cellar used for the production of Chinese strong-flavoured liquor.</title>
        <authorList>
            <person name="Lu L."/>
        </authorList>
    </citation>
    <scope>NUCLEOTIDE SEQUENCE [LARGE SCALE GENOMIC DNA]</scope>
    <source>
        <strain evidence="10 11">LZLJ-2</strain>
    </source>
</reference>
<protein>
    <submittedName>
        <fullName evidence="10">PTS sugar transporter subunit IIC</fullName>
    </submittedName>
</protein>
<dbReference type="PANTHER" id="PTHR32502">
    <property type="entry name" value="N-ACETYLGALACTOSAMINE PERMEASE II COMPONENT-RELATED"/>
    <property type="match status" value="1"/>
</dbReference>
<feature type="transmembrane region" description="Helical" evidence="9">
    <location>
        <begin position="138"/>
        <end position="161"/>
    </location>
</feature>
<evidence type="ECO:0000256" key="4">
    <source>
        <dbReference type="ARBA" id="ARBA00022597"/>
    </source>
</evidence>
<accession>A0A7S7M9B7</accession>
<dbReference type="Proteomes" id="UP000593735">
    <property type="component" value="Chromosome"/>
</dbReference>
<organism evidence="10 11">
    <name type="scientific">Thermophilibacter immobilis</name>
    <dbReference type="NCBI Taxonomy" id="2779519"/>
    <lineage>
        <taxon>Bacteria</taxon>
        <taxon>Bacillati</taxon>
        <taxon>Actinomycetota</taxon>
        <taxon>Coriobacteriia</taxon>
        <taxon>Coriobacteriales</taxon>
        <taxon>Atopobiaceae</taxon>
        <taxon>Thermophilibacter</taxon>
    </lineage>
</organism>
<dbReference type="EMBL" id="CP063767">
    <property type="protein sequence ID" value="QOY61131.1"/>
    <property type="molecule type" value="Genomic_DNA"/>
</dbReference>
<keyword evidence="4 10" id="KW-0762">Sugar transport</keyword>
<keyword evidence="3" id="KW-1003">Cell membrane</keyword>
<keyword evidence="2" id="KW-0813">Transport</keyword>
<feature type="transmembrane region" description="Helical" evidence="9">
    <location>
        <begin position="37"/>
        <end position="60"/>
    </location>
</feature>
<keyword evidence="7 9" id="KW-1133">Transmembrane helix</keyword>
<comment type="subcellular location">
    <subcellularLocation>
        <location evidence="1">Cell membrane</location>
        <topology evidence="1">Multi-pass membrane protein</topology>
    </subcellularLocation>
</comment>
<feature type="transmembrane region" description="Helical" evidence="9">
    <location>
        <begin position="95"/>
        <end position="117"/>
    </location>
</feature>
<name>A0A7S7M9B7_9ACTN</name>
<evidence type="ECO:0000256" key="1">
    <source>
        <dbReference type="ARBA" id="ARBA00004651"/>
    </source>
</evidence>
<gene>
    <name evidence="10" type="ORF">INP52_02715</name>
</gene>
<proteinExistence type="predicted"/>
<keyword evidence="6 9" id="KW-0812">Transmembrane</keyword>
<dbReference type="Pfam" id="PF03609">
    <property type="entry name" value="EII-Sor"/>
    <property type="match status" value="1"/>
</dbReference>
<evidence type="ECO:0000313" key="11">
    <source>
        <dbReference type="Proteomes" id="UP000593735"/>
    </source>
</evidence>
<dbReference type="KEGG" id="tio:INP52_02715"/>
<feature type="transmembrane region" description="Helical" evidence="9">
    <location>
        <begin position="226"/>
        <end position="245"/>
    </location>
</feature>
<feature type="transmembrane region" description="Helical" evidence="9">
    <location>
        <begin position="204"/>
        <end position="220"/>
    </location>
</feature>
<evidence type="ECO:0000256" key="8">
    <source>
        <dbReference type="ARBA" id="ARBA00023136"/>
    </source>
</evidence>
<feature type="transmembrane region" description="Helical" evidence="9">
    <location>
        <begin position="173"/>
        <end position="197"/>
    </location>
</feature>
<dbReference type="InterPro" id="IPR004700">
    <property type="entry name" value="PTS_IIC_man"/>
</dbReference>
<evidence type="ECO:0000256" key="5">
    <source>
        <dbReference type="ARBA" id="ARBA00022683"/>
    </source>
</evidence>
<evidence type="ECO:0000256" key="3">
    <source>
        <dbReference type="ARBA" id="ARBA00022475"/>
    </source>
</evidence>
<evidence type="ECO:0000313" key="10">
    <source>
        <dbReference type="EMBL" id="QOY61131.1"/>
    </source>
</evidence>
<dbReference type="AlphaFoldDB" id="A0A7S7M9B7"/>
<evidence type="ECO:0000256" key="9">
    <source>
        <dbReference type="SAM" id="Phobius"/>
    </source>
</evidence>
<evidence type="ECO:0000256" key="6">
    <source>
        <dbReference type="ARBA" id="ARBA00022692"/>
    </source>
</evidence>
<keyword evidence="5" id="KW-0598">Phosphotransferase system</keyword>
<dbReference type="PANTHER" id="PTHR32502:SF8">
    <property type="entry name" value="N-ACETYLGALACTOSAMINE PERMEASE IIC COMPONENT 1"/>
    <property type="match status" value="1"/>
</dbReference>
<evidence type="ECO:0000256" key="2">
    <source>
        <dbReference type="ARBA" id="ARBA00022448"/>
    </source>
</evidence>
<keyword evidence="8 9" id="KW-0472">Membrane</keyword>
<dbReference type="GO" id="GO:0005886">
    <property type="term" value="C:plasma membrane"/>
    <property type="evidence" value="ECO:0007669"/>
    <property type="project" value="UniProtKB-SubCell"/>
</dbReference>
<dbReference type="RefSeq" id="WP_194372195.1">
    <property type="nucleotide sequence ID" value="NZ_CP063767.1"/>
</dbReference>